<organism evidence="3 4">
    <name type="scientific">Glarea lozoyensis (strain ATCC 20868 / MF5171)</name>
    <dbReference type="NCBI Taxonomy" id="1116229"/>
    <lineage>
        <taxon>Eukaryota</taxon>
        <taxon>Fungi</taxon>
        <taxon>Dikarya</taxon>
        <taxon>Ascomycota</taxon>
        <taxon>Pezizomycotina</taxon>
        <taxon>Leotiomycetes</taxon>
        <taxon>Helotiales</taxon>
        <taxon>Helotiaceae</taxon>
        <taxon>Glarea</taxon>
    </lineage>
</organism>
<dbReference type="OMA" id="PSMWSAS"/>
<keyword evidence="4" id="KW-1185">Reference proteome</keyword>
<feature type="transmembrane region" description="Helical" evidence="2">
    <location>
        <begin position="135"/>
        <end position="157"/>
    </location>
</feature>
<evidence type="ECO:0000256" key="1">
    <source>
        <dbReference type="SAM" id="MobiDB-lite"/>
    </source>
</evidence>
<feature type="transmembrane region" description="Helical" evidence="2">
    <location>
        <begin position="375"/>
        <end position="397"/>
    </location>
</feature>
<dbReference type="Proteomes" id="UP000016922">
    <property type="component" value="Unassembled WGS sequence"/>
</dbReference>
<feature type="transmembrane region" description="Helical" evidence="2">
    <location>
        <begin position="163"/>
        <end position="184"/>
    </location>
</feature>
<dbReference type="eggNOG" id="ENOG502S1MF">
    <property type="taxonomic scope" value="Eukaryota"/>
</dbReference>
<evidence type="ECO:0000313" key="4">
    <source>
        <dbReference type="Proteomes" id="UP000016922"/>
    </source>
</evidence>
<name>S3D7T0_GLAL2</name>
<dbReference type="OrthoDB" id="28755at2759"/>
<dbReference type="KEGG" id="glz:GLAREA_06798"/>
<feature type="transmembrane region" description="Helical" evidence="2">
    <location>
        <begin position="196"/>
        <end position="218"/>
    </location>
</feature>
<reference evidence="3 4" key="1">
    <citation type="journal article" date="2013" name="BMC Genomics">
        <title>Genomics-driven discovery of the pneumocandin biosynthetic gene cluster in the fungus Glarea lozoyensis.</title>
        <authorList>
            <person name="Chen L."/>
            <person name="Yue Q."/>
            <person name="Zhang X."/>
            <person name="Xiang M."/>
            <person name="Wang C."/>
            <person name="Li S."/>
            <person name="Che Y."/>
            <person name="Ortiz-Lopez F.J."/>
            <person name="Bills G.F."/>
            <person name="Liu X."/>
            <person name="An Z."/>
        </authorList>
    </citation>
    <scope>NUCLEOTIDE SEQUENCE [LARGE SCALE GENOMIC DNA]</scope>
    <source>
        <strain evidence="4">ATCC 20868 / MF5171</strain>
    </source>
</reference>
<feature type="transmembrane region" description="Helical" evidence="2">
    <location>
        <begin position="343"/>
        <end position="363"/>
    </location>
</feature>
<feature type="transmembrane region" description="Helical" evidence="2">
    <location>
        <begin position="261"/>
        <end position="280"/>
    </location>
</feature>
<keyword evidence="2" id="KW-0812">Transmembrane</keyword>
<feature type="transmembrane region" description="Helical" evidence="2">
    <location>
        <begin position="418"/>
        <end position="441"/>
    </location>
</feature>
<dbReference type="AlphaFoldDB" id="S3D7T0"/>
<accession>S3D7T0</accession>
<feature type="compositionally biased region" description="Acidic residues" evidence="1">
    <location>
        <begin position="29"/>
        <end position="42"/>
    </location>
</feature>
<evidence type="ECO:0000313" key="3">
    <source>
        <dbReference type="EMBL" id="EPE33785.1"/>
    </source>
</evidence>
<feature type="transmembrane region" description="Helical" evidence="2">
    <location>
        <begin position="88"/>
        <end position="114"/>
    </location>
</feature>
<dbReference type="EMBL" id="KE145357">
    <property type="protein sequence ID" value="EPE33785.1"/>
    <property type="molecule type" value="Genomic_DNA"/>
</dbReference>
<gene>
    <name evidence="3" type="ORF">GLAREA_06798</name>
</gene>
<feature type="region of interest" description="Disordered" evidence="1">
    <location>
        <begin position="23"/>
        <end position="46"/>
    </location>
</feature>
<dbReference type="GeneID" id="19465851"/>
<dbReference type="RefSeq" id="XP_008078937.1">
    <property type="nucleotide sequence ID" value="XM_008080746.1"/>
</dbReference>
<feature type="transmembrane region" description="Helical" evidence="2">
    <location>
        <begin position="64"/>
        <end position="82"/>
    </location>
</feature>
<dbReference type="PANTHER" id="PTHR37490">
    <property type="entry name" value="EXPRESSED PROTEIN"/>
    <property type="match status" value="1"/>
</dbReference>
<evidence type="ECO:0000256" key="2">
    <source>
        <dbReference type="SAM" id="Phobius"/>
    </source>
</evidence>
<dbReference type="PANTHER" id="PTHR37490:SF1">
    <property type="entry name" value="GLYCOSYLTRANSFERASE 2-LIKE DOMAIN-CONTAINING PROTEIN"/>
    <property type="match status" value="1"/>
</dbReference>
<feature type="transmembrane region" description="Helical" evidence="2">
    <location>
        <begin position="300"/>
        <end position="322"/>
    </location>
</feature>
<feature type="transmembrane region" description="Helical" evidence="2">
    <location>
        <begin position="224"/>
        <end position="240"/>
    </location>
</feature>
<dbReference type="STRING" id="1116229.S3D7T0"/>
<protein>
    <submittedName>
        <fullName evidence="3">Uncharacterized protein</fullName>
    </submittedName>
</protein>
<sequence length="787" mass="88645">MATPMQDVEEVKPYEEEGLIPEVERQMEGFDESEDEDDELEFETVGRDDQGRSLRRRRKKSVKGRAWIVLATLATVTARGLFRGSFPYPLYFLLLLQISAYITVVVAVLAITIINWRDPKRRSDESYSLGERVIIGTRVLISACFTAVAMLFSVEALKLYNNLSILAMLPVLTFVSDSIIFRILHIFRISRRENVVLEWWSIWIIFLVPACLALAVYTDYRLDVDGLSHAIISCLFYTLAKSVMRIGPSLEKRSPSWDSPLYLYLIAGIPLVIITWRAAVFYENLVAANHALGSWSIFRWIWNMAPGVVLQLLFNHSLISAYPYSSKERACGALEDPSPEGKTAVRATLHTTFWITIFGALGYEHSLVDWFQTLSFVLIYIASVGPSHIGYYPPRFFNFLTRMIRRKPLPVTPEPWQFPAILFGTTVMFAVLMSCNVMFWIDTASFDRDAKTWLGPRKANLDLQYSPPKVRSMEIVIAHAAGDSLESVQNLISAYTSIPHIAGFGPNVIVYTKDPNLKKADDIRGDKFAGTVSLQTLANSGGPTASFLHHILLSWETFSQQTLFLTTEPTPIDPRLPIQRMKELFIPGTFPIADAAEKTAFLNLGPSTVCHCGSCTDETGWEDSFRLIPSMWGAARPGTEKCDSVLLTRGNKFVASAARIRGIQRDVYQLLYDALVKPDIENSWAHEKRKLPSPLPYEPLIGRWAHGGKADVVLTANGTVETRQDTASLPGIYGIGDTLERPWLGFTVERLWGILLQCSRPEIAWRCPSLEKGWRIGFEKEDCECID</sequence>
<proteinExistence type="predicted"/>
<dbReference type="HOGENOM" id="CLU_372136_0_0_1"/>
<keyword evidence="2" id="KW-0472">Membrane</keyword>
<keyword evidence="2" id="KW-1133">Transmembrane helix</keyword>